<evidence type="ECO:0000313" key="3">
    <source>
        <dbReference type="EMBL" id="QFV00031.1"/>
    </source>
</evidence>
<name>A0A5P9QG89_9MICO</name>
<evidence type="ECO:0000313" key="4">
    <source>
        <dbReference type="Proteomes" id="UP000326702"/>
    </source>
</evidence>
<feature type="transmembrane region" description="Helical" evidence="1">
    <location>
        <begin position="167"/>
        <end position="189"/>
    </location>
</feature>
<keyword evidence="1" id="KW-1133">Transmembrane helix</keyword>
<accession>A0A5P9QG89</accession>
<feature type="transmembrane region" description="Helical" evidence="1">
    <location>
        <begin position="195"/>
        <end position="213"/>
    </location>
</feature>
<dbReference type="AlphaFoldDB" id="A0A5P9QG89"/>
<dbReference type="Pfam" id="PF01569">
    <property type="entry name" value="PAP2"/>
    <property type="match status" value="1"/>
</dbReference>
<feature type="transmembrane region" description="Helical" evidence="1">
    <location>
        <begin position="139"/>
        <end position="160"/>
    </location>
</feature>
<feature type="transmembrane region" description="Helical" evidence="1">
    <location>
        <begin position="12"/>
        <end position="32"/>
    </location>
</feature>
<dbReference type="SMART" id="SM00014">
    <property type="entry name" value="acidPPc"/>
    <property type="match status" value="1"/>
</dbReference>
<feature type="domain" description="Phosphatidic acid phosphatase type 2/haloperoxidase" evidence="2">
    <location>
        <begin position="97"/>
        <end position="210"/>
    </location>
</feature>
<keyword evidence="1" id="KW-0472">Membrane</keyword>
<dbReference type="GO" id="GO:0050380">
    <property type="term" value="F:undecaprenyl-diphosphatase activity"/>
    <property type="evidence" value="ECO:0007669"/>
    <property type="project" value="UniProtKB-EC"/>
</dbReference>
<dbReference type="Proteomes" id="UP000326702">
    <property type="component" value="Chromosome"/>
</dbReference>
<dbReference type="RefSeq" id="WP_153022608.1">
    <property type="nucleotide sequence ID" value="NZ_BAABIH010000010.1"/>
</dbReference>
<keyword evidence="4" id="KW-1185">Reference proteome</keyword>
<feature type="transmembrane region" description="Helical" evidence="1">
    <location>
        <begin position="71"/>
        <end position="89"/>
    </location>
</feature>
<feature type="transmembrane region" description="Helical" evidence="1">
    <location>
        <begin position="98"/>
        <end position="119"/>
    </location>
</feature>
<dbReference type="InterPro" id="IPR000326">
    <property type="entry name" value="PAP2/HPO"/>
</dbReference>
<proteinExistence type="predicted"/>
<organism evidence="3 4">
    <name type="scientific">Luteimicrobium xylanilyticum</name>
    <dbReference type="NCBI Taxonomy" id="1133546"/>
    <lineage>
        <taxon>Bacteria</taxon>
        <taxon>Bacillati</taxon>
        <taxon>Actinomycetota</taxon>
        <taxon>Actinomycetes</taxon>
        <taxon>Micrococcales</taxon>
        <taxon>Luteimicrobium</taxon>
    </lineage>
</organism>
<dbReference type="OrthoDB" id="5289372at2"/>
<reference evidence="3 4" key="1">
    <citation type="submission" date="2019-10" db="EMBL/GenBank/DDBJ databases">
        <title>Genome sequence of Luteimicrobium xylanilyticum HY-24.</title>
        <authorList>
            <person name="Kim D.Y."/>
            <person name="Park H.-Y."/>
        </authorList>
    </citation>
    <scope>NUCLEOTIDE SEQUENCE [LARGE SCALE GENOMIC DNA]</scope>
    <source>
        <strain evidence="3 4">HY-24</strain>
    </source>
</reference>
<protein>
    <submittedName>
        <fullName evidence="3">Undecaprenyl-diphosphate phosphatase</fullName>
        <ecNumber evidence="3">3.6.1.27</ecNumber>
    </submittedName>
</protein>
<dbReference type="PANTHER" id="PTHR14969:SF13">
    <property type="entry name" value="AT30094P"/>
    <property type="match status" value="1"/>
</dbReference>
<evidence type="ECO:0000259" key="2">
    <source>
        <dbReference type="SMART" id="SM00014"/>
    </source>
</evidence>
<dbReference type="SUPFAM" id="SSF48317">
    <property type="entry name" value="Acid phosphatase/Vanadium-dependent haloperoxidase"/>
    <property type="match status" value="1"/>
</dbReference>
<dbReference type="Gene3D" id="1.20.144.10">
    <property type="entry name" value="Phosphatidic acid phosphatase type 2/haloperoxidase"/>
    <property type="match status" value="1"/>
</dbReference>
<sequence length="234" mass="25103">MPTRPRRRRALLRAAGFGLAFVVPVAVLAYLVRAESDVNVEIDHDVIDATTDWTRAHPVAHDVLLVWQEVFNVRWVALAGLVTCAWFGWRHHGLRTRALWAAGTIGGAWALQLGVKALVGRARPVVEDAVAHAPGSSFPSGHATQITATTVTLTLLFWPLLGPRARVVVPVVGGVLVLLTGLDRVLLGVHFPSDVVAGMLLGGGLAGASYVGYHGWNHHLKLDPDPSRGPVNHP</sequence>
<gene>
    <name evidence="3" type="ORF">KDY119_03566</name>
</gene>
<dbReference type="KEGG" id="lxl:KDY119_03566"/>
<dbReference type="PANTHER" id="PTHR14969">
    <property type="entry name" value="SPHINGOSINE-1-PHOSPHATE PHOSPHOHYDROLASE"/>
    <property type="match status" value="1"/>
</dbReference>
<dbReference type="InterPro" id="IPR036938">
    <property type="entry name" value="PAP2/HPO_sf"/>
</dbReference>
<keyword evidence="3" id="KW-0378">Hydrolase</keyword>
<evidence type="ECO:0000256" key="1">
    <source>
        <dbReference type="SAM" id="Phobius"/>
    </source>
</evidence>
<dbReference type="EMBL" id="CP045529">
    <property type="protein sequence ID" value="QFV00031.1"/>
    <property type="molecule type" value="Genomic_DNA"/>
</dbReference>
<dbReference type="EC" id="3.6.1.27" evidence="3"/>
<keyword evidence="1" id="KW-0812">Transmembrane</keyword>